<organism evidence="5 6">
    <name type="scientific">Babjeviella inositovora NRRL Y-12698</name>
    <dbReference type="NCBI Taxonomy" id="984486"/>
    <lineage>
        <taxon>Eukaryota</taxon>
        <taxon>Fungi</taxon>
        <taxon>Dikarya</taxon>
        <taxon>Ascomycota</taxon>
        <taxon>Saccharomycotina</taxon>
        <taxon>Pichiomycetes</taxon>
        <taxon>Serinales incertae sedis</taxon>
        <taxon>Babjeviella</taxon>
    </lineage>
</organism>
<evidence type="ECO:0000256" key="4">
    <source>
        <dbReference type="SAM" id="MobiDB-lite"/>
    </source>
</evidence>
<accession>A0A1E3QU75</accession>
<dbReference type="Proteomes" id="UP000094336">
    <property type="component" value="Unassembled WGS sequence"/>
</dbReference>
<dbReference type="PROSITE" id="PS50294">
    <property type="entry name" value="WD_REPEATS_REGION"/>
    <property type="match status" value="2"/>
</dbReference>
<keyword evidence="1 3" id="KW-0853">WD repeat</keyword>
<feature type="repeat" description="WD" evidence="3">
    <location>
        <begin position="185"/>
        <end position="208"/>
    </location>
</feature>
<keyword evidence="6" id="KW-1185">Reference proteome</keyword>
<keyword evidence="2" id="KW-0677">Repeat</keyword>
<dbReference type="Pfam" id="PF00400">
    <property type="entry name" value="WD40"/>
    <property type="match status" value="4"/>
</dbReference>
<feature type="compositionally biased region" description="Low complexity" evidence="4">
    <location>
        <begin position="401"/>
        <end position="423"/>
    </location>
</feature>
<dbReference type="PROSITE" id="PS50082">
    <property type="entry name" value="WD_REPEATS_2"/>
    <property type="match status" value="3"/>
</dbReference>
<reference evidence="6" key="1">
    <citation type="submission" date="2016-05" db="EMBL/GenBank/DDBJ databases">
        <title>Comparative genomics of biotechnologically important yeasts.</title>
        <authorList>
            <consortium name="DOE Joint Genome Institute"/>
            <person name="Riley R."/>
            <person name="Haridas S."/>
            <person name="Wolfe K.H."/>
            <person name="Lopes M.R."/>
            <person name="Hittinger C.T."/>
            <person name="Goker M."/>
            <person name="Salamov A."/>
            <person name="Wisecaver J."/>
            <person name="Long T.M."/>
            <person name="Aerts A.L."/>
            <person name="Barry K."/>
            <person name="Choi C."/>
            <person name="Clum A."/>
            <person name="Coughlan A.Y."/>
            <person name="Deshpande S."/>
            <person name="Douglass A.P."/>
            <person name="Hanson S.J."/>
            <person name="Klenk H.-P."/>
            <person name="Labutti K."/>
            <person name="Lapidus A."/>
            <person name="Lindquist E."/>
            <person name="Lipzen A."/>
            <person name="Meier-Kolthoff J.P."/>
            <person name="Ohm R.A."/>
            <person name="Otillar R.P."/>
            <person name="Pangilinan J."/>
            <person name="Peng Y."/>
            <person name="Rokas A."/>
            <person name="Rosa C.A."/>
            <person name="Scheuner C."/>
            <person name="Sibirny A.A."/>
            <person name="Slot J.C."/>
            <person name="Stielow J.B."/>
            <person name="Sun H."/>
            <person name="Kurtzman C.P."/>
            <person name="Blackwell M."/>
            <person name="Grigoriev I.V."/>
            <person name="Jeffries T.W."/>
        </authorList>
    </citation>
    <scope>NUCLEOTIDE SEQUENCE [LARGE SCALE GENOMIC DNA]</scope>
    <source>
        <strain evidence="6">NRRL Y-12698</strain>
    </source>
</reference>
<dbReference type="Gene3D" id="2.130.10.10">
    <property type="entry name" value="YVTN repeat-like/Quinoprotein amine dehydrogenase"/>
    <property type="match status" value="1"/>
</dbReference>
<dbReference type="EMBL" id="KV454428">
    <property type="protein sequence ID" value="ODQ81226.1"/>
    <property type="molecule type" value="Genomic_DNA"/>
</dbReference>
<evidence type="ECO:0000313" key="6">
    <source>
        <dbReference type="Proteomes" id="UP000094336"/>
    </source>
</evidence>
<evidence type="ECO:0000256" key="2">
    <source>
        <dbReference type="ARBA" id="ARBA00022737"/>
    </source>
</evidence>
<feature type="repeat" description="WD" evidence="3">
    <location>
        <begin position="244"/>
        <end position="284"/>
    </location>
</feature>
<dbReference type="InterPro" id="IPR001680">
    <property type="entry name" value="WD40_rpt"/>
</dbReference>
<sequence>MSVNSPPSTASSFTRRLSPFTLSTFTRRLSLASSVSPGFLSKLLHRKSVASYETPPDLDMLSLASSGHTHLALDLGDTSSETLEEAPKTQSRHTLCPVKFMCTSVSQTKPAEPAAEPAPLSLQPNQGACDSYSLNRLLVQPKYLRPHRHHKRTADCLRKLYLAQELAAGSPDDADIGAARATYCMKFSGDGKYLAAAGHDGVLRVWKIISSPIDRLEYERRYYTAADESQTYSPVFHDTPHRVFRGHTQEILTLEWSKNNFLLSGSMDGTAVLWHVDRLVPLHTFKHDDFVTSVAFHPLDDRFFLSGSLDKKLRLWSILEREVAYECDLGCLITAIAFTGDGEYCLAGGFNGCCYFVETKGLGVIAHTAVAKAKNGASAKITGIVCYKGEPEARNAHDKSSSVSDTSSGVPARAATDSSISSSSTRAAASTRASTLTSTRASIASPDAAGTTAHLYALITTNDSRIKILDLVTKTIVSEFRGLTNTSSQIMATISDDRRYVLSGSEDHWVYVWENKPNANVPLEYTYDNPEYEAPAAGEGGHSLMSRWKRHLLARRASARAHSRESTAFHAHQDPVTAAVFAPPSTLAALRLSNDPIYDLTLKNAEYCVVLGLSLLSGVVVAPPGCKLPGMTVTDHLYDPRESPTAGSDMIIVSADTRGIIRVFRQDVAYFARRHLCEVKLASLKPASLKPARSRSNSLTARLGRNLSSESLSLKKNIRGSDKALASMDLRMSENRRKPLELLTPDYDLSHRKIMFAHDDNDSLASSESASKEANNLQCAACHGLKFEVRKLAGSLGFVCMHCGTAAAGY</sequence>
<feature type="repeat" description="WD" evidence="3">
    <location>
        <begin position="284"/>
        <end position="326"/>
    </location>
</feature>
<dbReference type="OrthoDB" id="1932312at2759"/>
<evidence type="ECO:0000256" key="3">
    <source>
        <dbReference type="PROSITE-ProRule" id="PRU00221"/>
    </source>
</evidence>
<dbReference type="SMART" id="SM00320">
    <property type="entry name" value="WD40"/>
    <property type="match status" value="6"/>
</dbReference>
<name>A0A1E3QU75_9ASCO</name>
<feature type="region of interest" description="Disordered" evidence="4">
    <location>
        <begin position="394"/>
        <end position="423"/>
    </location>
</feature>
<dbReference type="STRING" id="984486.A0A1E3QU75"/>
<dbReference type="RefSeq" id="XP_018986554.1">
    <property type="nucleotide sequence ID" value="XM_019128334.1"/>
</dbReference>
<dbReference type="InterPro" id="IPR036322">
    <property type="entry name" value="WD40_repeat_dom_sf"/>
</dbReference>
<gene>
    <name evidence="5" type="ORF">BABINDRAFT_160608</name>
</gene>
<proteinExistence type="predicted"/>
<dbReference type="InterPro" id="IPR040324">
    <property type="entry name" value="WDR44/Dgr2"/>
</dbReference>
<dbReference type="PANTHER" id="PTHR14221:SF0">
    <property type="entry name" value="WD REPEAT-CONTAINING PROTEIN 44"/>
    <property type="match status" value="1"/>
</dbReference>
<dbReference type="PANTHER" id="PTHR14221">
    <property type="entry name" value="WD REPEAT DOMAIN 44"/>
    <property type="match status" value="1"/>
</dbReference>
<evidence type="ECO:0000313" key="5">
    <source>
        <dbReference type="EMBL" id="ODQ81226.1"/>
    </source>
</evidence>
<evidence type="ECO:0000256" key="1">
    <source>
        <dbReference type="ARBA" id="ARBA00022574"/>
    </source>
</evidence>
<dbReference type="AlphaFoldDB" id="A0A1E3QU75"/>
<dbReference type="InterPro" id="IPR015943">
    <property type="entry name" value="WD40/YVTN_repeat-like_dom_sf"/>
</dbReference>
<dbReference type="SUPFAM" id="SSF50978">
    <property type="entry name" value="WD40 repeat-like"/>
    <property type="match status" value="1"/>
</dbReference>
<dbReference type="GeneID" id="30146187"/>
<protein>
    <submittedName>
        <fullName evidence="5">Uncharacterized protein</fullName>
    </submittedName>
</protein>